<feature type="domain" description="AAA+ ATPase" evidence="2">
    <location>
        <begin position="752"/>
        <end position="877"/>
    </location>
</feature>
<evidence type="ECO:0000256" key="1">
    <source>
        <dbReference type="SAM" id="MobiDB-lite"/>
    </source>
</evidence>
<dbReference type="Pfam" id="PF00004">
    <property type="entry name" value="AAA"/>
    <property type="match status" value="1"/>
</dbReference>
<proteinExistence type="predicted"/>
<dbReference type="Proteomes" id="UP000799770">
    <property type="component" value="Unassembled WGS sequence"/>
</dbReference>
<gene>
    <name evidence="3" type="ORF">BDV96DRAFT_561438</name>
</gene>
<sequence length="1095" mass="125336">MAPNNSMQAFQKKVDDLQSLIGDVEANGPKTVAEPPTTNGEGIAPSVKASEPDLQEQGSPKNVETTAATANDEEEDEELKTIAEQDFHDITDGEDVDINEYIRHRHSNLRDIKSRIKIAGKRRNQYHQYINIIEERILVLEDAYKALDKRTRKKGQEDDDDEDSKGLKFNLNPQLWADFNKYRDPLSTFHVIDILAEEPEYSMDPQATARRGTALSKLLNIESPEDNNSNVQERSKDEMQDEVSKLIEGIKGIRLPERIRFNSMALQLLLRKHLHHGSRVLPETRYVMLRPYKTLSQFEPEIQGLLEDTLKFIDNIRRTGNIDGEVKEVEPENGVNRRDSSSAEPPWVPIDPGKPLKMNKILWIAVFKGLLLSYSEEAMKHVVNEWSTDVEVRKTFQCLLEFMNQYLKPVTEKIRSRETDKVRFPDLWHLFRSGDEIVTKQFGSNDQDKAMAMRVLRTNGGRRHIHPTTAPSFDSTRLPELEDRIQPVNGVNPFVVHAWYLDFDGSHLTPVRKRVVIQPYVGERNITDLEVHPIKYAPNYMELRASLIARGKRFVRIVQSPTTSYCDCHGEELDTKEELNDKVIVDMKEYDRLHSLPGYTEPDALDMSETSNCPQGLNCTSGPECYHNTAKIVHDQYAEKAAMKAYIDSQTIFQQFSSASQREKLVLEEDDFALCNYRLYAYKLRSRDWVQVHVSSLADASMLDKEKGFERLVLRSGHKHIIKSQVKEHFRKKAMTNSATQDDLDLVRGKGQGLIILLHGAPGVGKTCTAETIAELVHKPLYPITCGDLGSTAIEVEKNLKEHFTLASKWDCVMLLDEADVFLSRRSPKDLNRNSIVSVFLRIMEYYKGLLFLTTNRVGMFDEAFKSRIHISLFYQDFDKKTTVKVWKTFITQTEEALKRKGWTHFEIRQKEIKRFAEEHWTENPDARWNGRQIRNAFHTAIAMAEFDAREKRGERGLAIETPTGMGEGAGDEVKIVLGKKQFESIATTVRDFDRYMIETMGGQDYDVHAKQNQWRALRKAEEPGKKSRRLKKYAESSSEEESSNSSDSEDEIRAKEKSRGRSQGKKGRKSKKGKSKAEKEDSGSSSSSSESDSN</sequence>
<dbReference type="Pfam" id="PF23232">
    <property type="entry name" value="AAA_lid_13"/>
    <property type="match status" value="1"/>
</dbReference>
<dbReference type="OrthoDB" id="10042665at2759"/>
<dbReference type="AlphaFoldDB" id="A0A6A5ZSY8"/>
<dbReference type="PANTHER" id="PTHR46411:SF2">
    <property type="entry name" value="AAA+ ATPASE DOMAIN-CONTAINING PROTEIN"/>
    <property type="match status" value="1"/>
</dbReference>
<evidence type="ECO:0000313" key="4">
    <source>
        <dbReference type="Proteomes" id="UP000799770"/>
    </source>
</evidence>
<dbReference type="InterPro" id="IPR003593">
    <property type="entry name" value="AAA+_ATPase"/>
</dbReference>
<dbReference type="GO" id="GO:0005524">
    <property type="term" value="F:ATP binding"/>
    <property type="evidence" value="ECO:0007669"/>
    <property type="project" value="InterPro"/>
</dbReference>
<feature type="compositionally biased region" description="Low complexity" evidence="1">
    <location>
        <begin position="1084"/>
        <end position="1095"/>
    </location>
</feature>
<feature type="region of interest" description="Disordered" evidence="1">
    <location>
        <begin position="1018"/>
        <end position="1095"/>
    </location>
</feature>
<evidence type="ECO:0000259" key="2">
    <source>
        <dbReference type="SMART" id="SM00382"/>
    </source>
</evidence>
<name>A0A6A5ZSY8_9PLEO</name>
<dbReference type="GO" id="GO:0016887">
    <property type="term" value="F:ATP hydrolysis activity"/>
    <property type="evidence" value="ECO:0007669"/>
    <property type="project" value="InterPro"/>
</dbReference>
<dbReference type="Gene3D" id="3.40.50.300">
    <property type="entry name" value="P-loop containing nucleotide triphosphate hydrolases"/>
    <property type="match status" value="1"/>
</dbReference>
<dbReference type="SUPFAM" id="SSF52540">
    <property type="entry name" value="P-loop containing nucleoside triphosphate hydrolases"/>
    <property type="match status" value="1"/>
</dbReference>
<dbReference type="PANTHER" id="PTHR46411">
    <property type="entry name" value="FAMILY ATPASE, PUTATIVE-RELATED"/>
    <property type="match status" value="1"/>
</dbReference>
<dbReference type="InterPro" id="IPR056599">
    <property type="entry name" value="AAA_lid_fung"/>
</dbReference>
<feature type="region of interest" description="Disordered" evidence="1">
    <location>
        <begin position="327"/>
        <end position="348"/>
    </location>
</feature>
<reference evidence="3" key="1">
    <citation type="journal article" date="2020" name="Stud. Mycol.">
        <title>101 Dothideomycetes genomes: a test case for predicting lifestyles and emergence of pathogens.</title>
        <authorList>
            <person name="Haridas S."/>
            <person name="Albert R."/>
            <person name="Binder M."/>
            <person name="Bloem J."/>
            <person name="Labutti K."/>
            <person name="Salamov A."/>
            <person name="Andreopoulos B."/>
            <person name="Baker S."/>
            <person name="Barry K."/>
            <person name="Bills G."/>
            <person name="Bluhm B."/>
            <person name="Cannon C."/>
            <person name="Castanera R."/>
            <person name="Culley D."/>
            <person name="Daum C."/>
            <person name="Ezra D."/>
            <person name="Gonzalez J."/>
            <person name="Henrissat B."/>
            <person name="Kuo A."/>
            <person name="Liang C."/>
            <person name="Lipzen A."/>
            <person name="Lutzoni F."/>
            <person name="Magnuson J."/>
            <person name="Mondo S."/>
            <person name="Nolan M."/>
            <person name="Ohm R."/>
            <person name="Pangilinan J."/>
            <person name="Park H.-J."/>
            <person name="Ramirez L."/>
            <person name="Alfaro M."/>
            <person name="Sun H."/>
            <person name="Tritt A."/>
            <person name="Yoshinaga Y."/>
            <person name="Zwiers L.-H."/>
            <person name="Turgeon B."/>
            <person name="Goodwin S."/>
            <person name="Spatafora J."/>
            <person name="Crous P."/>
            <person name="Grigoriev I."/>
        </authorList>
    </citation>
    <scope>NUCLEOTIDE SEQUENCE</scope>
    <source>
        <strain evidence="3">CBS 627.86</strain>
    </source>
</reference>
<feature type="compositionally biased region" description="Basic residues" evidence="1">
    <location>
        <begin position="1061"/>
        <end position="1075"/>
    </location>
</feature>
<dbReference type="Pfam" id="PF22942">
    <property type="entry name" value="DUF7025"/>
    <property type="match status" value="1"/>
</dbReference>
<feature type="compositionally biased region" description="Basic and acidic residues" evidence="1">
    <location>
        <begin position="327"/>
        <end position="341"/>
    </location>
</feature>
<organism evidence="3 4">
    <name type="scientific">Lophiotrema nucula</name>
    <dbReference type="NCBI Taxonomy" id="690887"/>
    <lineage>
        <taxon>Eukaryota</taxon>
        <taxon>Fungi</taxon>
        <taxon>Dikarya</taxon>
        <taxon>Ascomycota</taxon>
        <taxon>Pezizomycotina</taxon>
        <taxon>Dothideomycetes</taxon>
        <taxon>Pleosporomycetidae</taxon>
        <taxon>Pleosporales</taxon>
        <taxon>Lophiotremataceae</taxon>
        <taxon>Lophiotrema</taxon>
    </lineage>
</organism>
<accession>A0A6A5ZSY8</accession>
<keyword evidence="4" id="KW-1185">Reference proteome</keyword>
<dbReference type="SMART" id="SM00382">
    <property type="entry name" value="AAA"/>
    <property type="match status" value="1"/>
</dbReference>
<dbReference type="EMBL" id="ML977310">
    <property type="protein sequence ID" value="KAF2122822.1"/>
    <property type="molecule type" value="Genomic_DNA"/>
</dbReference>
<feature type="region of interest" description="Disordered" evidence="1">
    <location>
        <begin position="20"/>
        <end position="76"/>
    </location>
</feature>
<evidence type="ECO:0000313" key="3">
    <source>
        <dbReference type="EMBL" id="KAF2122822.1"/>
    </source>
</evidence>
<protein>
    <recommendedName>
        <fullName evidence="2">AAA+ ATPase domain-containing protein</fullName>
    </recommendedName>
</protein>
<dbReference type="InterPro" id="IPR003959">
    <property type="entry name" value="ATPase_AAA_core"/>
</dbReference>
<feature type="compositionally biased region" description="Acidic residues" evidence="1">
    <location>
        <begin position="1038"/>
        <end position="1051"/>
    </location>
</feature>
<dbReference type="CDD" id="cd19481">
    <property type="entry name" value="RecA-like_protease"/>
    <property type="match status" value="1"/>
</dbReference>
<dbReference type="InterPro" id="IPR027417">
    <property type="entry name" value="P-loop_NTPase"/>
</dbReference>
<dbReference type="InterPro" id="IPR054289">
    <property type="entry name" value="DUF7025"/>
</dbReference>